<gene>
    <name evidence="3" type="ORF">AVDCRST_MAG59-1548</name>
</gene>
<dbReference type="AlphaFoldDB" id="A0A6J4UEM1"/>
<evidence type="ECO:0000256" key="2">
    <source>
        <dbReference type="SAM" id="SignalP"/>
    </source>
</evidence>
<keyword evidence="2" id="KW-0732">Signal</keyword>
<feature type="signal peptide" evidence="2">
    <location>
        <begin position="1"/>
        <end position="23"/>
    </location>
</feature>
<feature type="compositionally biased region" description="Low complexity" evidence="1">
    <location>
        <begin position="126"/>
        <end position="146"/>
    </location>
</feature>
<accession>A0A6J4UEM1</accession>
<feature type="compositionally biased region" description="Acidic residues" evidence="1">
    <location>
        <begin position="154"/>
        <end position="164"/>
    </location>
</feature>
<feature type="chain" id="PRO_5026868562" evidence="2">
    <location>
        <begin position="24"/>
        <end position="164"/>
    </location>
</feature>
<organism evidence="3">
    <name type="scientific">uncultured Thermomicrobiales bacterium</name>
    <dbReference type="NCBI Taxonomy" id="1645740"/>
    <lineage>
        <taxon>Bacteria</taxon>
        <taxon>Pseudomonadati</taxon>
        <taxon>Thermomicrobiota</taxon>
        <taxon>Thermomicrobia</taxon>
        <taxon>Thermomicrobiales</taxon>
        <taxon>environmental samples</taxon>
    </lineage>
</organism>
<evidence type="ECO:0000256" key="1">
    <source>
        <dbReference type="SAM" id="MobiDB-lite"/>
    </source>
</evidence>
<proteinExistence type="predicted"/>
<evidence type="ECO:0000313" key="3">
    <source>
        <dbReference type="EMBL" id="CAA9548445.1"/>
    </source>
</evidence>
<dbReference type="EMBL" id="CADCWF010000092">
    <property type="protein sequence ID" value="CAA9548445.1"/>
    <property type="molecule type" value="Genomic_DNA"/>
</dbReference>
<protein>
    <submittedName>
        <fullName evidence="3">Uncharacterized protein</fullName>
    </submittedName>
</protein>
<sequence>MHRAFTFVVGLGIGVASSTTLVAAQEVVENPTVTSDGEYVVATDDEGGDNDVEGGGTDIVVGDVSTGNSAGEVLGDPNAVYYPDLSAVPSVSGQPHTPTIVGLPIGSQVTNDLVPELDLVFTAEAAPAPAPAATEAATTTESAPAPSGEPVGEPLDDEAGVPIG</sequence>
<feature type="region of interest" description="Disordered" evidence="1">
    <location>
        <begin position="126"/>
        <end position="164"/>
    </location>
</feature>
<reference evidence="3" key="1">
    <citation type="submission" date="2020-02" db="EMBL/GenBank/DDBJ databases">
        <authorList>
            <person name="Meier V. D."/>
        </authorList>
    </citation>
    <scope>NUCLEOTIDE SEQUENCE</scope>
    <source>
        <strain evidence="3">AVDCRST_MAG59</strain>
    </source>
</reference>
<name>A0A6J4UEM1_9BACT</name>